<keyword evidence="2" id="KW-1185">Reference proteome</keyword>
<comment type="caution">
    <text evidence="1">The sequence shown here is derived from an EMBL/GenBank/DDBJ whole genome shotgun (WGS) entry which is preliminary data.</text>
</comment>
<dbReference type="AlphaFoldDB" id="A0A9N9CJ38"/>
<sequence>MEQNTLSFIGSSNGYNNALYDTFYSDTFDLSPESEPLPFNSNVNDIQHFEPFNDIPDSDIPNSELPYQYYLVVEQGIDYQIFRNDKDLKDHTIICRKSIRCLSSGLYKARNTTNQVKCTSLIGIHNHETNSAQVLGVFARYKRFSKEMIQDLNFLWTAK</sequence>
<dbReference type="Proteomes" id="UP000789570">
    <property type="component" value="Unassembled WGS sequence"/>
</dbReference>
<proteinExistence type="predicted"/>
<name>A0A9N9CJ38_9GLOM</name>
<dbReference type="EMBL" id="CAJVPQ010002568">
    <property type="protein sequence ID" value="CAG8601743.1"/>
    <property type="molecule type" value="Genomic_DNA"/>
</dbReference>
<evidence type="ECO:0000313" key="2">
    <source>
        <dbReference type="Proteomes" id="UP000789570"/>
    </source>
</evidence>
<dbReference type="OrthoDB" id="2441693at2759"/>
<accession>A0A9N9CJ38</accession>
<reference evidence="1" key="1">
    <citation type="submission" date="2021-06" db="EMBL/GenBank/DDBJ databases">
        <authorList>
            <person name="Kallberg Y."/>
            <person name="Tangrot J."/>
            <person name="Rosling A."/>
        </authorList>
    </citation>
    <scope>NUCLEOTIDE SEQUENCE</scope>
    <source>
        <strain evidence="1">UK204</strain>
    </source>
</reference>
<gene>
    <name evidence="1" type="ORF">FCALED_LOCUS8623</name>
</gene>
<protein>
    <submittedName>
        <fullName evidence="1">16837_t:CDS:1</fullName>
    </submittedName>
</protein>
<evidence type="ECO:0000313" key="1">
    <source>
        <dbReference type="EMBL" id="CAG8601743.1"/>
    </source>
</evidence>
<organism evidence="1 2">
    <name type="scientific">Funneliformis caledonium</name>
    <dbReference type="NCBI Taxonomy" id="1117310"/>
    <lineage>
        <taxon>Eukaryota</taxon>
        <taxon>Fungi</taxon>
        <taxon>Fungi incertae sedis</taxon>
        <taxon>Mucoromycota</taxon>
        <taxon>Glomeromycotina</taxon>
        <taxon>Glomeromycetes</taxon>
        <taxon>Glomerales</taxon>
        <taxon>Glomeraceae</taxon>
        <taxon>Funneliformis</taxon>
    </lineage>
</organism>